<dbReference type="EMBL" id="CP006664">
    <property type="protein sequence ID" value="AIJ07048.1"/>
    <property type="molecule type" value="Genomic_DNA"/>
</dbReference>
<evidence type="ECO:0000259" key="2">
    <source>
        <dbReference type="Pfam" id="PF16967"/>
    </source>
</evidence>
<evidence type="ECO:0000313" key="3">
    <source>
        <dbReference type="EMBL" id="AIJ07048.1"/>
    </source>
</evidence>
<feature type="domain" description="Pilus assembly protein E-set like" evidence="2">
    <location>
        <begin position="321"/>
        <end position="378"/>
    </location>
</feature>
<dbReference type="KEGG" id="ete:ETEE_0574"/>
<dbReference type="HOGENOM" id="CLU_371213_0_0_6"/>
<sequence>MKMKMTMTSFQITIIKILPVTGLLAGAAWAAPSLPTDTLASNHRGLAQGAVATQTLAHNDMTLAQNNATLAMAHGMSLASGVPLARSRYGKILTPSPMAITLVIPQVDEARFEGELALDSVRIDDSAAVAAFLSRAGLSQKQADEVARQFAAGVAHDSRCKGSRATCVLSSEGMAVVIDYYARQVRLFFAPAYFARETRQVEYLQGDGGKKVLVNHASLFANRYANQGNSLYARDYGLWGLPGGFLKYDAYVTDRDYGINALNYVYQYQWFKAQLGAVDNSYDFNPSAQRSLFKNSQMTGLLLGNSAEMQVRSQNDRHYTYYAPLPGVLEVWRDDKLLLRRGVNAGMGELAYQSLPTGIYQARVVIKGLNDELFSDQSLLLVNDGPTLEGVSTHLSVGRLDDHAYYGNAWMGELGVTVPLGDIVSLSGLTGYADREFLGTLGADIRSSSLTLSLLQTLGSQGYQKSDLVATYYPLSLQYTRERYRQRERPFVRTLPGAVEPDDVLQPSLIPDYLDQLPGTSTNRENLLANYSVALHQDHTLQLGYQFFREQSQRSQYYTLSLFSRLPWNINLTASLNYARNDLWSASVGLSVPIGSLQASSYYSQQNAGRWRSQNTLNYSQSLAEAWLVNLQGGQQFSDSGAQSTFSAGAQYRGNADVRAQVYLASDQSGAAGSLDVQSSQLIASDGISFQRPDALSQQAFLRLPAEEKGAVSVALKEQSSGMTRYYTEGGGKIIALPAYSRYQLDERLIGGSRVFDNHQSRYQQQIDLLPGRLVDTTRAVLPVRNQAIRVRQQGNGVDQLRCEGAGCVGVQRIQSGLFMLQLHPTGAITLLSEGRPCASLSSALQLPADQLPIVECKSE</sequence>
<dbReference type="AlphaFoldDB" id="A0A076LKA0"/>
<reference evidence="3 4" key="1">
    <citation type="journal article" date="2012" name="PLoS ONE">
        <title>Edwardsiella comparative phylogenomics reveal the new intra/inter-species taxonomic relationships, virulence evolution and niche adaptation mechanisms.</title>
        <authorList>
            <person name="Yang M."/>
            <person name="Lv Y."/>
            <person name="Xiao J."/>
            <person name="Wu H."/>
            <person name="Zheng H."/>
            <person name="Liu Q."/>
            <person name="Zhang Y."/>
            <person name="Wang Q."/>
        </authorList>
    </citation>
    <scope>NUCLEOTIDE SEQUENCE [LARGE SCALE GENOMIC DNA]</scope>
    <source>
        <strain evidence="4">080813</strain>
    </source>
</reference>
<dbReference type="Pfam" id="PF16967">
    <property type="entry name" value="TcfC"/>
    <property type="match status" value="1"/>
</dbReference>
<protein>
    <recommendedName>
        <fullName evidence="2">Pilus assembly protein E-set like domain-containing protein</fullName>
    </recommendedName>
</protein>
<keyword evidence="1" id="KW-0732">Signal</keyword>
<proteinExistence type="predicted"/>
<name>A0A076LKA0_9GAMM</name>
<accession>A0A076LKA0</accession>
<feature type="chain" id="PRO_5001714595" description="Pilus assembly protein E-set like domain-containing protein" evidence="1">
    <location>
        <begin position="31"/>
        <end position="860"/>
    </location>
</feature>
<evidence type="ECO:0000313" key="4">
    <source>
        <dbReference type="Proteomes" id="UP000028681"/>
    </source>
</evidence>
<gene>
    <name evidence="3" type="ORF">ETEE_0574</name>
</gene>
<feature type="signal peptide" evidence="1">
    <location>
        <begin position="1"/>
        <end position="30"/>
    </location>
</feature>
<dbReference type="InterPro" id="IPR032636">
    <property type="entry name" value="Pilus_assem_E-set-like_dom"/>
</dbReference>
<evidence type="ECO:0000256" key="1">
    <source>
        <dbReference type="SAM" id="SignalP"/>
    </source>
</evidence>
<dbReference type="Proteomes" id="UP000028681">
    <property type="component" value="Chromosome"/>
</dbReference>
<organism evidence="3 4">
    <name type="scientific">Edwardsiella anguillarum ET080813</name>
    <dbReference type="NCBI Taxonomy" id="667120"/>
    <lineage>
        <taxon>Bacteria</taxon>
        <taxon>Pseudomonadati</taxon>
        <taxon>Pseudomonadota</taxon>
        <taxon>Gammaproteobacteria</taxon>
        <taxon>Enterobacterales</taxon>
        <taxon>Hafniaceae</taxon>
        <taxon>Edwardsiella</taxon>
    </lineage>
</organism>
<dbReference type="SUPFAM" id="SSF56935">
    <property type="entry name" value="Porins"/>
    <property type="match status" value="1"/>
</dbReference>